<dbReference type="GO" id="GO:0046872">
    <property type="term" value="F:metal ion binding"/>
    <property type="evidence" value="ECO:0007669"/>
    <property type="project" value="InterPro"/>
</dbReference>
<organism evidence="1">
    <name type="scientific">marine sediment metagenome</name>
    <dbReference type="NCBI Taxonomy" id="412755"/>
    <lineage>
        <taxon>unclassified sequences</taxon>
        <taxon>metagenomes</taxon>
        <taxon>ecological metagenomes</taxon>
    </lineage>
</organism>
<dbReference type="InterPro" id="IPR008963">
    <property type="entry name" value="Purple_acid_Pase-like_N"/>
</dbReference>
<proteinExistence type="predicted"/>
<evidence type="ECO:0000313" key="1">
    <source>
        <dbReference type="EMBL" id="GAH44300.1"/>
    </source>
</evidence>
<dbReference type="SUPFAM" id="SSF49363">
    <property type="entry name" value="Purple acid phosphatase, N-terminal domain"/>
    <property type="match status" value="1"/>
</dbReference>
<feature type="non-terminal residue" evidence="1">
    <location>
        <position position="1"/>
    </location>
</feature>
<accession>X1GHI3</accession>
<dbReference type="AlphaFoldDB" id="X1GHI3"/>
<comment type="caution">
    <text evidence="1">The sequence shown here is derived from an EMBL/GenBank/DDBJ whole genome shotgun (WGS) entry which is preliminary data.</text>
</comment>
<gene>
    <name evidence="1" type="ORF">S03H2_21385</name>
</gene>
<reference evidence="1" key="1">
    <citation type="journal article" date="2014" name="Front. Microbiol.">
        <title>High frequency of phylogenetically diverse reductive dehalogenase-homologous genes in deep subseafloor sedimentary metagenomes.</title>
        <authorList>
            <person name="Kawai M."/>
            <person name="Futagami T."/>
            <person name="Toyoda A."/>
            <person name="Takaki Y."/>
            <person name="Nishi S."/>
            <person name="Hori S."/>
            <person name="Arai W."/>
            <person name="Tsubouchi T."/>
            <person name="Morono Y."/>
            <person name="Uchiyama I."/>
            <person name="Ito T."/>
            <person name="Fujiyama A."/>
            <person name="Inagaki F."/>
            <person name="Takami H."/>
        </authorList>
    </citation>
    <scope>NUCLEOTIDE SEQUENCE</scope>
    <source>
        <strain evidence="1">Expedition CK06-06</strain>
    </source>
</reference>
<feature type="non-terminal residue" evidence="1">
    <location>
        <position position="273"/>
    </location>
</feature>
<dbReference type="GO" id="GO:0003993">
    <property type="term" value="F:acid phosphatase activity"/>
    <property type="evidence" value="ECO:0007669"/>
    <property type="project" value="InterPro"/>
</dbReference>
<protein>
    <submittedName>
        <fullName evidence="1">Uncharacterized protein</fullName>
    </submittedName>
</protein>
<name>X1GHI3_9ZZZZ</name>
<dbReference type="EMBL" id="BARU01011375">
    <property type="protein sequence ID" value="GAH44300.1"/>
    <property type="molecule type" value="Genomic_DNA"/>
</dbReference>
<sequence>GYSDEVDFKSSQGLDETYSNTVSNEVVRLGFNYVESATGYSVNYDWDWLFVRKFVEPELTVTIGTEESYVPGTTPSISNVTNGSINATSQWVGWDVNQTAHNRVVYDSGVVYADSTSCSGTWDAIQVCGLAYDEDWATYAESTGVGTSIVTFDYAVPTGVNRSLSLWHVKDEVGETNLTIPSACWGATLYLRATSNDPANDVAWECDNGPGWTDLRSEAGGNKIYEQAMLFKYTSAWDNSTNVPNVTLSGLTPSTTYDFQAWSYNTTNTSFNT</sequence>